<proteinExistence type="inferred from homology"/>
<name>A0ABY6ZX41_9PSED</name>
<dbReference type="InterPro" id="IPR039430">
    <property type="entry name" value="Thymidylate_kin-like_dom"/>
</dbReference>
<dbReference type="Pfam" id="PF02223">
    <property type="entry name" value="Thymidylate_kin"/>
    <property type="match status" value="1"/>
</dbReference>
<comment type="similarity">
    <text evidence="1">Belongs to the thymidylate kinase family.</text>
</comment>
<evidence type="ECO:0000313" key="5">
    <source>
        <dbReference type="EMBL" id="WAI48580.1"/>
    </source>
</evidence>
<dbReference type="RefSeq" id="WP_254470466.1">
    <property type="nucleotide sequence ID" value="NZ_CP113432.1"/>
</dbReference>
<organism evidence="5 6">
    <name type="scientific">Pseudomonas triclosanedens</name>
    <dbReference type="NCBI Taxonomy" id="2961893"/>
    <lineage>
        <taxon>Bacteria</taxon>
        <taxon>Pseudomonadati</taxon>
        <taxon>Pseudomonadota</taxon>
        <taxon>Gammaproteobacteria</taxon>
        <taxon>Pseudomonadales</taxon>
        <taxon>Pseudomonadaceae</taxon>
        <taxon>Pseudomonas</taxon>
    </lineage>
</organism>
<keyword evidence="6" id="KW-1185">Reference proteome</keyword>
<dbReference type="EMBL" id="CP113432">
    <property type="protein sequence ID" value="WAI48580.1"/>
    <property type="molecule type" value="Genomic_DNA"/>
</dbReference>
<evidence type="ECO:0000256" key="2">
    <source>
        <dbReference type="ARBA" id="ARBA00022741"/>
    </source>
</evidence>
<dbReference type="Gene3D" id="3.40.50.300">
    <property type="entry name" value="P-loop containing nucleotide triphosphate hydrolases"/>
    <property type="match status" value="1"/>
</dbReference>
<keyword evidence="3" id="KW-0067">ATP-binding</keyword>
<evidence type="ECO:0000256" key="1">
    <source>
        <dbReference type="ARBA" id="ARBA00009776"/>
    </source>
</evidence>
<dbReference type="InterPro" id="IPR027417">
    <property type="entry name" value="P-loop_NTPase"/>
</dbReference>
<dbReference type="PANTHER" id="PTHR10344:SF4">
    <property type="entry name" value="UMP-CMP KINASE 2, MITOCHONDRIAL"/>
    <property type="match status" value="1"/>
</dbReference>
<accession>A0ABY6ZX41</accession>
<dbReference type="SUPFAM" id="SSF52540">
    <property type="entry name" value="P-loop containing nucleoside triphosphate hydrolases"/>
    <property type="match status" value="1"/>
</dbReference>
<evidence type="ECO:0000256" key="3">
    <source>
        <dbReference type="ARBA" id="ARBA00022840"/>
    </source>
</evidence>
<dbReference type="PANTHER" id="PTHR10344">
    <property type="entry name" value="THYMIDYLATE KINASE"/>
    <property type="match status" value="1"/>
</dbReference>
<gene>
    <name evidence="5" type="ORF">OU419_22905</name>
</gene>
<evidence type="ECO:0000259" key="4">
    <source>
        <dbReference type="Pfam" id="PF02223"/>
    </source>
</evidence>
<dbReference type="Proteomes" id="UP001163624">
    <property type="component" value="Chromosome"/>
</dbReference>
<sequence>MTALQSIFENAGREVAVYGFPDYDHSFLGSTVRAMLMDKLGDAKAIHPTFSAALFALERSEKARQIRADLAAGKLVICDRYVYSNVAHQACRLPAAEQLEFQKWVEHLEFETLGMPRADATVLLEVDEAEAERRRISRSEQAQGARPLDAYESDTAGLATARTIYSQLAQRLGWLNVEAFGGPPEEITARVLRALSPVLTP</sequence>
<keyword evidence="2" id="KW-0547">Nucleotide-binding</keyword>
<reference evidence="5" key="1">
    <citation type="submission" date="2022-11" db="EMBL/GenBank/DDBJ databases">
        <title>Pseudomonas triclosanedens sp. nov., a triclosan degrader isolated from activated sludge.</title>
        <authorList>
            <person name="Yin Y."/>
            <person name="Lu Z."/>
        </authorList>
    </citation>
    <scope>NUCLEOTIDE SEQUENCE</scope>
    <source>
        <strain evidence="5">ZM23</strain>
    </source>
</reference>
<evidence type="ECO:0000313" key="6">
    <source>
        <dbReference type="Proteomes" id="UP001163624"/>
    </source>
</evidence>
<protein>
    <recommendedName>
        <fullName evidence="4">Thymidylate kinase-like domain-containing protein</fullName>
    </recommendedName>
</protein>
<feature type="domain" description="Thymidylate kinase-like" evidence="4">
    <location>
        <begin position="4"/>
        <end position="150"/>
    </location>
</feature>